<gene>
    <name evidence="7" type="ORF">PPL_04505</name>
</gene>
<evidence type="ECO:0000313" key="8">
    <source>
        <dbReference type="Proteomes" id="UP000001396"/>
    </source>
</evidence>
<evidence type="ECO:0000256" key="2">
    <source>
        <dbReference type="ARBA" id="ARBA00022475"/>
    </source>
</evidence>
<dbReference type="InParanoid" id="D3B7R7"/>
<dbReference type="GO" id="GO:0005886">
    <property type="term" value="C:plasma membrane"/>
    <property type="evidence" value="ECO:0007669"/>
    <property type="project" value="UniProtKB-SubCell"/>
</dbReference>
<keyword evidence="5 6" id="KW-0472">Membrane</keyword>
<comment type="caution">
    <text evidence="7">The sequence shown here is derived from an EMBL/GenBank/DDBJ whole genome shotgun (WGS) entry which is preliminary data.</text>
</comment>
<feature type="transmembrane region" description="Helical" evidence="6">
    <location>
        <begin position="158"/>
        <end position="182"/>
    </location>
</feature>
<dbReference type="InterPro" id="IPR018383">
    <property type="entry name" value="UPF0324_pro"/>
</dbReference>
<evidence type="ECO:0000256" key="3">
    <source>
        <dbReference type="ARBA" id="ARBA00022692"/>
    </source>
</evidence>
<dbReference type="GeneID" id="31359992"/>
<proteinExistence type="predicted"/>
<keyword evidence="2" id="KW-1003">Cell membrane</keyword>
<dbReference type="RefSeq" id="XP_020434927.1">
    <property type="nucleotide sequence ID" value="XM_020575407.1"/>
</dbReference>
<keyword evidence="3 6" id="KW-0812">Transmembrane</keyword>
<dbReference type="TCDB" id="2.A.98.1.5">
    <property type="family name" value="the putative sulfate exporter (pse) family"/>
</dbReference>
<evidence type="ECO:0000256" key="1">
    <source>
        <dbReference type="ARBA" id="ARBA00004651"/>
    </source>
</evidence>
<evidence type="ECO:0000256" key="5">
    <source>
        <dbReference type="ARBA" id="ARBA00023136"/>
    </source>
</evidence>
<dbReference type="Pfam" id="PF03601">
    <property type="entry name" value="Cons_hypoth698"/>
    <property type="match status" value="1"/>
</dbReference>
<feature type="transmembrane region" description="Helical" evidence="6">
    <location>
        <begin position="126"/>
        <end position="146"/>
    </location>
</feature>
<evidence type="ECO:0000313" key="7">
    <source>
        <dbReference type="EMBL" id="EFA82810.1"/>
    </source>
</evidence>
<sequence length="355" mass="39126">MKSPTGKNSGGKRALFIEKVSGIQEMTFGENFKNILPTFNTEDWWSTLIGLVFRAYHVVVNLIKRKGYQSIQESPMDEWMTSTDSGSSTSLAPPKKVESIWTEDCTPEWLKCVLVDEYFIKLDRDYAIVSAGAVSICGSSAANAIGSTIGASKSAISFPIAIMALWTIPCITLMPVMFTKWLEDTMKWSSRQGGAWIGGTIDTTGAVVASAAIIDEEAKQSAAIVKMLQNCLIGPICLIVLITNLLVNKDKESDLSFKKVLKILFDRFPKFVLGFFIVCAILTTLPTSDWKSHVISTSLLASAWFETMGFVCIGLNIRITEIYNNLGVMKLILFYLLAQCLDMFTTGLLATYAFS</sequence>
<protein>
    <submittedName>
        <fullName evidence="7">Probable membrane protein</fullName>
    </submittedName>
</protein>
<dbReference type="Proteomes" id="UP000001396">
    <property type="component" value="Unassembled WGS sequence"/>
</dbReference>
<keyword evidence="4 6" id="KW-1133">Transmembrane helix</keyword>
<feature type="transmembrane region" description="Helical" evidence="6">
    <location>
        <begin position="194"/>
        <end position="215"/>
    </location>
</feature>
<dbReference type="AlphaFoldDB" id="D3B7R7"/>
<keyword evidence="8" id="KW-1185">Reference proteome</keyword>
<dbReference type="PANTHER" id="PTHR30106">
    <property type="entry name" value="INNER MEMBRANE PROTEIN YEIH-RELATED"/>
    <property type="match status" value="1"/>
</dbReference>
<name>D3B7R7_HETP5</name>
<feature type="transmembrane region" description="Helical" evidence="6">
    <location>
        <begin position="268"/>
        <end position="287"/>
    </location>
</feature>
<reference evidence="7 8" key="1">
    <citation type="journal article" date="2011" name="Genome Res.">
        <title>Phylogeny-wide analysis of social amoeba genomes highlights ancient origins for complex intercellular communication.</title>
        <authorList>
            <person name="Heidel A.J."/>
            <person name="Lawal H.M."/>
            <person name="Felder M."/>
            <person name="Schilde C."/>
            <person name="Helps N.R."/>
            <person name="Tunggal B."/>
            <person name="Rivero F."/>
            <person name="John U."/>
            <person name="Schleicher M."/>
            <person name="Eichinger L."/>
            <person name="Platzer M."/>
            <person name="Noegel A.A."/>
            <person name="Schaap P."/>
            <person name="Gloeckner G."/>
        </authorList>
    </citation>
    <scope>NUCLEOTIDE SEQUENCE [LARGE SCALE GENOMIC DNA]</scope>
    <source>
        <strain evidence="8">ATCC 26659 / Pp 5 / PN500</strain>
    </source>
</reference>
<evidence type="ECO:0000256" key="4">
    <source>
        <dbReference type="ARBA" id="ARBA00022989"/>
    </source>
</evidence>
<feature type="transmembrane region" description="Helical" evidence="6">
    <location>
        <begin position="331"/>
        <end position="354"/>
    </location>
</feature>
<dbReference type="PANTHER" id="PTHR30106:SF1">
    <property type="entry name" value="UPF0324 MEMBRANE PROTEIN FN0533"/>
    <property type="match status" value="1"/>
</dbReference>
<organism evidence="7 8">
    <name type="scientific">Heterostelium pallidum (strain ATCC 26659 / Pp 5 / PN500)</name>
    <name type="common">Cellular slime mold</name>
    <name type="synonym">Polysphondylium pallidum</name>
    <dbReference type="NCBI Taxonomy" id="670386"/>
    <lineage>
        <taxon>Eukaryota</taxon>
        <taxon>Amoebozoa</taxon>
        <taxon>Evosea</taxon>
        <taxon>Eumycetozoa</taxon>
        <taxon>Dictyostelia</taxon>
        <taxon>Acytosteliales</taxon>
        <taxon>Acytosteliaceae</taxon>
        <taxon>Heterostelium</taxon>
    </lineage>
</organism>
<accession>D3B7R7</accession>
<feature type="transmembrane region" description="Helical" evidence="6">
    <location>
        <begin position="299"/>
        <end position="319"/>
    </location>
</feature>
<feature type="transmembrane region" description="Helical" evidence="6">
    <location>
        <begin position="227"/>
        <end position="247"/>
    </location>
</feature>
<comment type="subcellular location">
    <subcellularLocation>
        <location evidence="1">Cell membrane</location>
        <topology evidence="1">Multi-pass membrane protein</topology>
    </subcellularLocation>
</comment>
<evidence type="ECO:0000256" key="6">
    <source>
        <dbReference type="SAM" id="Phobius"/>
    </source>
</evidence>
<dbReference type="EMBL" id="ADBJ01000018">
    <property type="protein sequence ID" value="EFA82810.1"/>
    <property type="molecule type" value="Genomic_DNA"/>
</dbReference>